<reference evidence="2" key="1">
    <citation type="submission" date="2022-07" db="EMBL/GenBank/DDBJ databases">
        <title>The genome of Lyophyllum shimeji provides insight into the initial evolution of ectomycorrhizal fungal genome.</title>
        <authorList>
            <person name="Kobayashi Y."/>
            <person name="Shibata T."/>
            <person name="Hirakawa H."/>
            <person name="Shigenobu S."/>
            <person name="Nishiyama T."/>
            <person name="Yamada A."/>
            <person name="Hasebe M."/>
            <person name="Kawaguchi M."/>
        </authorList>
    </citation>
    <scope>NUCLEOTIDE SEQUENCE</scope>
    <source>
        <strain evidence="2">AT787</strain>
    </source>
</reference>
<dbReference type="EMBL" id="BRPK01000005">
    <property type="protein sequence ID" value="GLB38827.1"/>
    <property type="molecule type" value="Genomic_DNA"/>
</dbReference>
<evidence type="ECO:0000256" key="1">
    <source>
        <dbReference type="SAM" id="MobiDB-lite"/>
    </source>
</evidence>
<feature type="compositionally biased region" description="Basic and acidic residues" evidence="1">
    <location>
        <begin position="13"/>
        <end position="29"/>
    </location>
</feature>
<sequence>MRGRRSKRFGMSHGHEAQRSRRPSVEHPDAGLLVRDLAQSLPPLFPILDRHTRRPTSPAVSSSDNEESTTLIVQAVTFPSRVSTGIVRAPTRFAHLPSHWPVAESNPSRHHASLTHNHTHTYNDIPSRSRSRSAPSAVFIYSPRSSIDDTLLKAPLSPTSSLKGVFVRSRPTSAAFSDYEFPGIGELHTDSSPSPSPFSTDEESSDDAERWVAHAQTHDSPRAADARSIAPSTYTTTSRMRIVRRSDADMHAEEMTLARALNAAKSNTKADKDEEKYKAEKEKEEAKDKAQARRRTWPSYKAIRKTVSNILHRRDPHSVPVPVPVPVPGRGTNALAPPPPIERIKPSSASLFSRRRNPRRRATTTEASTTPVTPAPPKPKPKLATRAQLRRSRSFSGFTNVLSAIGDDDDEPEEEGEGEEGELDEATAEARQLVAEIRRRWAFEDVDVADADRDGYLFERAVERPGPFRG</sequence>
<feature type="compositionally biased region" description="Basic residues" evidence="1">
    <location>
        <begin position="1"/>
        <end position="10"/>
    </location>
</feature>
<dbReference type="OrthoDB" id="3059808at2759"/>
<evidence type="ECO:0000313" key="2">
    <source>
        <dbReference type="EMBL" id="GLB38827.1"/>
    </source>
</evidence>
<keyword evidence="3" id="KW-1185">Reference proteome</keyword>
<feature type="compositionally biased region" description="Polar residues" evidence="1">
    <location>
        <begin position="230"/>
        <end position="239"/>
    </location>
</feature>
<accession>A0A9P3PM21</accession>
<feature type="compositionally biased region" description="Acidic residues" evidence="1">
    <location>
        <begin position="406"/>
        <end position="427"/>
    </location>
</feature>
<protein>
    <submittedName>
        <fullName evidence="2">Uncharacterized protein</fullName>
    </submittedName>
</protein>
<feature type="compositionally biased region" description="Basic residues" evidence="1">
    <location>
        <begin position="353"/>
        <end position="362"/>
    </location>
</feature>
<feature type="compositionally biased region" description="Basic and acidic residues" evidence="1">
    <location>
        <begin position="207"/>
        <end position="225"/>
    </location>
</feature>
<evidence type="ECO:0000313" key="3">
    <source>
        <dbReference type="Proteomes" id="UP001063166"/>
    </source>
</evidence>
<organism evidence="2 3">
    <name type="scientific">Lyophyllum shimeji</name>
    <name type="common">Hon-shimeji</name>
    <name type="synonym">Tricholoma shimeji</name>
    <dbReference type="NCBI Taxonomy" id="47721"/>
    <lineage>
        <taxon>Eukaryota</taxon>
        <taxon>Fungi</taxon>
        <taxon>Dikarya</taxon>
        <taxon>Basidiomycota</taxon>
        <taxon>Agaricomycotina</taxon>
        <taxon>Agaricomycetes</taxon>
        <taxon>Agaricomycetidae</taxon>
        <taxon>Agaricales</taxon>
        <taxon>Tricholomatineae</taxon>
        <taxon>Lyophyllaceae</taxon>
        <taxon>Lyophyllum</taxon>
    </lineage>
</organism>
<name>A0A9P3PM21_LYOSH</name>
<dbReference type="AlphaFoldDB" id="A0A9P3PM21"/>
<feature type="region of interest" description="Disordered" evidence="1">
    <location>
        <begin position="261"/>
        <end position="428"/>
    </location>
</feature>
<feature type="region of interest" description="Disordered" evidence="1">
    <location>
        <begin position="185"/>
        <end position="239"/>
    </location>
</feature>
<feature type="region of interest" description="Disordered" evidence="1">
    <location>
        <begin position="48"/>
        <end position="67"/>
    </location>
</feature>
<feature type="region of interest" description="Disordered" evidence="1">
    <location>
        <begin position="1"/>
        <end position="31"/>
    </location>
</feature>
<comment type="caution">
    <text evidence="2">The sequence shown here is derived from an EMBL/GenBank/DDBJ whole genome shotgun (WGS) entry which is preliminary data.</text>
</comment>
<gene>
    <name evidence="2" type="ORF">LshimejAT787_0506920</name>
</gene>
<feature type="compositionally biased region" description="Basic and acidic residues" evidence="1">
    <location>
        <begin position="268"/>
        <end position="291"/>
    </location>
</feature>
<proteinExistence type="predicted"/>
<feature type="compositionally biased region" description="Low complexity" evidence="1">
    <location>
        <begin position="190"/>
        <end position="199"/>
    </location>
</feature>
<feature type="compositionally biased region" description="Basic residues" evidence="1">
    <location>
        <begin position="379"/>
        <end position="393"/>
    </location>
</feature>
<feature type="compositionally biased region" description="Polar residues" evidence="1">
    <location>
        <begin position="58"/>
        <end position="67"/>
    </location>
</feature>
<dbReference type="Proteomes" id="UP001063166">
    <property type="component" value="Unassembled WGS sequence"/>
</dbReference>